<gene>
    <name evidence="1" type="ORF">DCC35_03985</name>
</gene>
<organism evidence="1 2">
    <name type="scientific">Mangrovivirga cuniculi</name>
    <dbReference type="NCBI Taxonomy" id="2715131"/>
    <lineage>
        <taxon>Bacteria</taxon>
        <taxon>Pseudomonadati</taxon>
        <taxon>Bacteroidota</taxon>
        <taxon>Cytophagia</taxon>
        <taxon>Cytophagales</taxon>
        <taxon>Mangrovivirgaceae</taxon>
        <taxon>Mangrovivirga</taxon>
    </lineage>
</organism>
<dbReference type="AlphaFoldDB" id="A0A4D7JE72"/>
<evidence type="ECO:0000313" key="2">
    <source>
        <dbReference type="Proteomes" id="UP000298616"/>
    </source>
</evidence>
<dbReference type="InterPro" id="IPR011048">
    <property type="entry name" value="Haem_d1_sf"/>
</dbReference>
<dbReference type="InterPro" id="IPR031815">
    <property type="entry name" value="DUF5074"/>
</dbReference>
<dbReference type="EMBL" id="CP028923">
    <property type="protein sequence ID" value="QCK13971.1"/>
    <property type="molecule type" value="Genomic_DNA"/>
</dbReference>
<keyword evidence="2" id="KW-1185">Reference proteome</keyword>
<dbReference type="Proteomes" id="UP000298616">
    <property type="component" value="Chromosome"/>
</dbReference>
<dbReference type="KEGG" id="fpf:DCC35_03985"/>
<reference evidence="1 2" key="1">
    <citation type="submission" date="2018-04" db="EMBL/GenBank/DDBJ databases">
        <title>Complete genome uncultured novel isolate.</title>
        <authorList>
            <person name="Merlino G."/>
        </authorList>
    </citation>
    <scope>NUCLEOTIDE SEQUENCE [LARGE SCALE GENOMIC DNA]</scope>
    <source>
        <strain evidence="2">R1DC9</strain>
    </source>
</reference>
<dbReference type="OrthoDB" id="9773938at2"/>
<accession>A0A4D7JE72</accession>
<dbReference type="InterPro" id="IPR015943">
    <property type="entry name" value="WD40/YVTN_repeat-like_dom_sf"/>
</dbReference>
<evidence type="ECO:0008006" key="3">
    <source>
        <dbReference type="Google" id="ProtNLM"/>
    </source>
</evidence>
<protein>
    <recommendedName>
        <fullName evidence="3">Cell surface protein</fullName>
    </recommendedName>
</protein>
<dbReference type="Gene3D" id="2.130.10.10">
    <property type="entry name" value="YVTN repeat-like/Quinoprotein amine dehydrogenase"/>
    <property type="match status" value="1"/>
</dbReference>
<dbReference type="PROSITE" id="PS51257">
    <property type="entry name" value="PROKAR_LIPOPROTEIN"/>
    <property type="match status" value="1"/>
</dbReference>
<name>A0A4D7JE72_9BACT</name>
<sequence>MKQLKFLFIALGIALTVACDNEDPQPSVSGKGILILNEGSFGNGNASLSYYSFSDASVTNNVFYNTNNFDLGDQAQGITTYDGEVFITVQNSGKIEVINSTDFTSISTVDSRLISPRYTYAGPEGIFVTDWNDGYNGWLKEIDPSSYEVIDSVETGAGPNEPAIVNGKIWVPNGGGFTTDSTVSIFNADLSLDKEIETGINPSFIVEDNAGNVWVVCKGKSWPADDTRRTSVYKFDSNGNFQEEILGPEGQYFNSVSYNSAEGLIYLGSSSGVHTLGQEKTSITQSFIDVQGVYGLEYDEINGLIMVGVSTGFTTDGEVHIFNEDGTFVKKETVGIGPNGFSYAQK</sequence>
<dbReference type="Pfam" id="PF16819">
    <property type="entry name" value="DUF5074"/>
    <property type="match status" value="1"/>
</dbReference>
<evidence type="ECO:0000313" key="1">
    <source>
        <dbReference type="EMBL" id="QCK13971.1"/>
    </source>
</evidence>
<dbReference type="RefSeq" id="WP_137089563.1">
    <property type="nucleotide sequence ID" value="NZ_CP028923.1"/>
</dbReference>
<proteinExistence type="predicted"/>
<dbReference type="SUPFAM" id="SSF51004">
    <property type="entry name" value="C-terminal (heme d1) domain of cytochrome cd1-nitrite reductase"/>
    <property type="match status" value="1"/>
</dbReference>